<sequence length="103" mass="11846">MPEKLFHLRNTLHVTPVSSSECERGFPQMNIIVTPDRAALLTETIKNIRFIRIVGPPLTSFEPSKYVKTWLLRRRHSPKDASSKSRMKGVEENGGMDKIWKVI</sequence>
<evidence type="ECO:0000313" key="1">
    <source>
        <dbReference type="EMBL" id="KAJ8880713.1"/>
    </source>
</evidence>
<accession>A0ABQ9H8T6</accession>
<name>A0ABQ9H8T6_9NEOP</name>
<reference evidence="1 2" key="1">
    <citation type="submission" date="2023-02" db="EMBL/GenBank/DDBJ databases">
        <title>LHISI_Scaffold_Assembly.</title>
        <authorList>
            <person name="Stuart O.P."/>
            <person name="Cleave R."/>
            <person name="Magrath M.J.L."/>
            <person name="Mikheyev A.S."/>
        </authorList>
    </citation>
    <scope>NUCLEOTIDE SEQUENCE [LARGE SCALE GENOMIC DNA]</scope>
    <source>
        <strain evidence="1">Daus_M_001</strain>
        <tissue evidence="1">Leg muscle</tissue>
    </source>
</reference>
<organism evidence="1 2">
    <name type="scientific">Dryococelus australis</name>
    <dbReference type="NCBI Taxonomy" id="614101"/>
    <lineage>
        <taxon>Eukaryota</taxon>
        <taxon>Metazoa</taxon>
        <taxon>Ecdysozoa</taxon>
        <taxon>Arthropoda</taxon>
        <taxon>Hexapoda</taxon>
        <taxon>Insecta</taxon>
        <taxon>Pterygota</taxon>
        <taxon>Neoptera</taxon>
        <taxon>Polyneoptera</taxon>
        <taxon>Phasmatodea</taxon>
        <taxon>Verophasmatodea</taxon>
        <taxon>Anareolatae</taxon>
        <taxon>Phasmatidae</taxon>
        <taxon>Eurycanthinae</taxon>
        <taxon>Dryococelus</taxon>
    </lineage>
</organism>
<comment type="caution">
    <text evidence="1">The sequence shown here is derived from an EMBL/GenBank/DDBJ whole genome shotgun (WGS) entry which is preliminary data.</text>
</comment>
<gene>
    <name evidence="1" type="ORF">PR048_017183</name>
</gene>
<protein>
    <submittedName>
        <fullName evidence="1">Uncharacterized protein</fullName>
    </submittedName>
</protein>
<evidence type="ECO:0000313" key="2">
    <source>
        <dbReference type="Proteomes" id="UP001159363"/>
    </source>
</evidence>
<keyword evidence="2" id="KW-1185">Reference proteome</keyword>
<proteinExistence type="predicted"/>
<dbReference type="EMBL" id="JARBHB010000006">
    <property type="protein sequence ID" value="KAJ8880713.1"/>
    <property type="molecule type" value="Genomic_DNA"/>
</dbReference>
<dbReference type="PANTHER" id="PTHR46880:SF8">
    <property type="entry name" value="E3 SUMO-PROTEIN LIGASE KIAA1586"/>
    <property type="match status" value="1"/>
</dbReference>
<dbReference type="PANTHER" id="PTHR46880">
    <property type="entry name" value="RAS-ASSOCIATING DOMAIN-CONTAINING PROTEIN"/>
    <property type="match status" value="1"/>
</dbReference>
<dbReference type="Proteomes" id="UP001159363">
    <property type="component" value="Chromosome 5"/>
</dbReference>